<reference evidence="2 3" key="1">
    <citation type="submission" date="2023-01" db="EMBL/GenBank/DDBJ databases">
        <title>Analysis of 21 Apiospora genomes using comparative genomics revels a genus with tremendous synthesis potential of carbohydrate active enzymes and secondary metabolites.</title>
        <authorList>
            <person name="Sorensen T."/>
        </authorList>
    </citation>
    <scope>NUCLEOTIDE SEQUENCE [LARGE SCALE GENOMIC DNA]</scope>
    <source>
        <strain evidence="2 3">CBS 20057</strain>
    </source>
</reference>
<evidence type="ECO:0000313" key="3">
    <source>
        <dbReference type="Proteomes" id="UP001396898"/>
    </source>
</evidence>
<keyword evidence="1" id="KW-0732">Signal</keyword>
<name>A0ABR1R7E4_9PEZI</name>
<keyword evidence="3" id="KW-1185">Reference proteome</keyword>
<dbReference type="EMBL" id="JAQQWI010000018">
    <property type="protein sequence ID" value="KAK8001669.1"/>
    <property type="molecule type" value="Genomic_DNA"/>
</dbReference>
<proteinExistence type="predicted"/>
<feature type="signal peptide" evidence="1">
    <location>
        <begin position="1"/>
        <end position="18"/>
    </location>
</feature>
<comment type="caution">
    <text evidence="2">The sequence shown here is derived from an EMBL/GenBank/DDBJ whole genome shotgun (WGS) entry which is preliminary data.</text>
</comment>
<dbReference type="Proteomes" id="UP001396898">
    <property type="component" value="Unassembled WGS sequence"/>
</dbReference>
<gene>
    <name evidence="2" type="ORF">PG991_013891</name>
</gene>
<organism evidence="2 3">
    <name type="scientific">Apiospora marii</name>
    <dbReference type="NCBI Taxonomy" id="335849"/>
    <lineage>
        <taxon>Eukaryota</taxon>
        <taxon>Fungi</taxon>
        <taxon>Dikarya</taxon>
        <taxon>Ascomycota</taxon>
        <taxon>Pezizomycotina</taxon>
        <taxon>Sordariomycetes</taxon>
        <taxon>Xylariomycetidae</taxon>
        <taxon>Amphisphaeriales</taxon>
        <taxon>Apiosporaceae</taxon>
        <taxon>Apiospora</taxon>
    </lineage>
</organism>
<accession>A0ABR1R7E4</accession>
<protein>
    <recommendedName>
        <fullName evidence="4">Antifungal protein</fullName>
    </recommendedName>
</protein>
<evidence type="ECO:0000313" key="2">
    <source>
        <dbReference type="EMBL" id="KAK8001669.1"/>
    </source>
</evidence>
<evidence type="ECO:0008006" key="4">
    <source>
        <dbReference type="Google" id="ProtNLM"/>
    </source>
</evidence>
<feature type="chain" id="PRO_5045319103" description="Antifungal protein" evidence="1">
    <location>
        <begin position="19"/>
        <end position="143"/>
    </location>
</feature>
<evidence type="ECO:0000256" key="1">
    <source>
        <dbReference type="SAM" id="SignalP"/>
    </source>
</evidence>
<sequence length="143" mass="15281">MHFRQTATLLGLAGLGLALPTVNDEDATTITDSITAILPPKPAIISQTFPAPPTPIVTPTISTAATPTLATKAEEHEDHEEVAEAFDKLREGKCTGPNGNCHIRVHGIMRHKDCEQGTRCSAKGTRCFMSGHGAPLRHYISCV</sequence>